<sequence length="341" mass="39303">YRKGSPEHRRAGQLLAGGWKGLLWTMIGDMEYMVQRLHLPHYSLKKGPCAWCRCTGDNSEDSWKDCRPSAKWVTMQWTASEWLEWADRPQCSIFQDGLTALSCHFDYMHCKYLGVDQIAFGSIMELLTVHMLPNSPKDNLQTCWQHILASYKSLGITERYRGMKKLTLFQRKKQAPKLKGRAKQIAALGEPLLALWEAHMNPAIEVHAKIRTLLKINVAMEKMMKQFQAFLAFPPEEAAAFTRYCFALCQIHLDLGKHFRDEELGLFPDLPKMHMLLHVCQLAHVINPRLTWCFRGEDLQKVARTLAASCARGLMGPQVTLKMVSKLRVAWHLRLQKILEE</sequence>
<comment type="caution">
    <text evidence="1">The sequence shown here is derived from an EMBL/GenBank/DDBJ whole genome shotgun (WGS) entry which is preliminary data.</text>
</comment>
<organism evidence="1 2">
    <name type="scientific">Symbiodinium pilosum</name>
    <name type="common">Dinoflagellate</name>
    <dbReference type="NCBI Taxonomy" id="2952"/>
    <lineage>
        <taxon>Eukaryota</taxon>
        <taxon>Sar</taxon>
        <taxon>Alveolata</taxon>
        <taxon>Dinophyceae</taxon>
        <taxon>Suessiales</taxon>
        <taxon>Symbiodiniaceae</taxon>
        <taxon>Symbiodinium</taxon>
    </lineage>
</organism>
<dbReference type="OrthoDB" id="406102at2759"/>
<evidence type="ECO:0000313" key="1">
    <source>
        <dbReference type="EMBL" id="CAE7520315.1"/>
    </source>
</evidence>
<accession>A0A812TER3</accession>
<evidence type="ECO:0000313" key="2">
    <source>
        <dbReference type="Proteomes" id="UP000649617"/>
    </source>
</evidence>
<dbReference type="EMBL" id="CAJNIZ010029993">
    <property type="protein sequence ID" value="CAE7520315.1"/>
    <property type="molecule type" value="Genomic_DNA"/>
</dbReference>
<reference evidence="1" key="1">
    <citation type="submission" date="2021-02" db="EMBL/GenBank/DDBJ databases">
        <authorList>
            <person name="Dougan E. K."/>
            <person name="Rhodes N."/>
            <person name="Thang M."/>
            <person name="Chan C."/>
        </authorList>
    </citation>
    <scope>NUCLEOTIDE SEQUENCE</scope>
</reference>
<dbReference type="AlphaFoldDB" id="A0A812TER3"/>
<keyword evidence="2" id="KW-1185">Reference proteome</keyword>
<gene>
    <name evidence="1" type="ORF">SPIL2461_LOCUS13608</name>
</gene>
<feature type="non-terminal residue" evidence="1">
    <location>
        <position position="1"/>
    </location>
</feature>
<dbReference type="Proteomes" id="UP000649617">
    <property type="component" value="Unassembled WGS sequence"/>
</dbReference>
<name>A0A812TER3_SYMPI</name>
<protein>
    <submittedName>
        <fullName evidence="1">Uncharacterized protein</fullName>
    </submittedName>
</protein>
<proteinExistence type="predicted"/>